<keyword evidence="9" id="KW-1185">Reference proteome</keyword>
<dbReference type="OrthoDB" id="10051896at2759"/>
<evidence type="ECO:0000256" key="5">
    <source>
        <dbReference type="SAM" id="MobiDB-lite"/>
    </source>
</evidence>
<keyword evidence="6" id="KW-0732">Signal</keyword>
<keyword evidence="4" id="KW-1015">Disulfide bond</keyword>
<organism evidence="8 9">
    <name type="scientific">Ramazzottius varieornatus</name>
    <name type="common">Water bear</name>
    <name type="synonym">Tardigrade</name>
    <dbReference type="NCBI Taxonomy" id="947166"/>
    <lineage>
        <taxon>Eukaryota</taxon>
        <taxon>Metazoa</taxon>
        <taxon>Ecdysozoa</taxon>
        <taxon>Tardigrada</taxon>
        <taxon>Eutardigrada</taxon>
        <taxon>Parachela</taxon>
        <taxon>Hypsibioidea</taxon>
        <taxon>Ramazzottiidae</taxon>
        <taxon>Ramazzottius</taxon>
    </lineage>
</organism>
<feature type="compositionally biased region" description="Low complexity" evidence="5">
    <location>
        <begin position="207"/>
        <end position="243"/>
    </location>
</feature>
<dbReference type="GO" id="GO:0006508">
    <property type="term" value="P:proteolysis"/>
    <property type="evidence" value="ECO:0007669"/>
    <property type="project" value="UniProtKB-KW"/>
</dbReference>
<accession>A0A1D1VN75</accession>
<keyword evidence="2" id="KW-0378">Hydrolase</keyword>
<reference evidence="8 9" key="1">
    <citation type="journal article" date="2016" name="Nat. Commun.">
        <title>Extremotolerant tardigrade genome and improved radiotolerance of human cultured cells by tardigrade-unique protein.</title>
        <authorList>
            <person name="Hashimoto T."/>
            <person name="Horikawa D.D."/>
            <person name="Saito Y."/>
            <person name="Kuwahara H."/>
            <person name="Kozuka-Hata H."/>
            <person name="Shin-I T."/>
            <person name="Minakuchi Y."/>
            <person name="Ohishi K."/>
            <person name="Motoyama A."/>
            <person name="Aizu T."/>
            <person name="Enomoto A."/>
            <person name="Kondo K."/>
            <person name="Tanaka S."/>
            <person name="Hara Y."/>
            <person name="Koshikawa S."/>
            <person name="Sagara H."/>
            <person name="Miura T."/>
            <person name="Yokobori S."/>
            <person name="Miyagawa K."/>
            <person name="Suzuki Y."/>
            <person name="Kubo T."/>
            <person name="Oyama M."/>
            <person name="Kohara Y."/>
            <person name="Fujiyama A."/>
            <person name="Arakawa K."/>
            <person name="Katayama T."/>
            <person name="Toyoda A."/>
            <person name="Kunieda T."/>
        </authorList>
    </citation>
    <scope>NUCLEOTIDE SEQUENCE [LARGE SCALE GENOMIC DNA]</scope>
    <source>
        <strain evidence="8 9">YOKOZUNA-1</strain>
    </source>
</reference>
<dbReference type="Pfam" id="PF00089">
    <property type="entry name" value="Trypsin"/>
    <property type="match status" value="2"/>
</dbReference>
<evidence type="ECO:0000256" key="6">
    <source>
        <dbReference type="SAM" id="SignalP"/>
    </source>
</evidence>
<feature type="compositionally biased region" description="Polar residues" evidence="5">
    <location>
        <begin position="244"/>
        <end position="257"/>
    </location>
</feature>
<evidence type="ECO:0000256" key="3">
    <source>
        <dbReference type="ARBA" id="ARBA00022825"/>
    </source>
</evidence>
<dbReference type="FunFam" id="2.40.10.10:FF:000118">
    <property type="entry name" value="Chymotrypsinogen A"/>
    <property type="match status" value="1"/>
</dbReference>
<evidence type="ECO:0000313" key="9">
    <source>
        <dbReference type="Proteomes" id="UP000186922"/>
    </source>
</evidence>
<proteinExistence type="predicted"/>
<dbReference type="AlphaFoldDB" id="A0A1D1VN75"/>
<dbReference type="SMART" id="SM00020">
    <property type="entry name" value="Tryp_SPc"/>
    <property type="match status" value="1"/>
</dbReference>
<evidence type="ECO:0000256" key="1">
    <source>
        <dbReference type="ARBA" id="ARBA00022670"/>
    </source>
</evidence>
<dbReference type="PROSITE" id="PS00134">
    <property type="entry name" value="TRYPSIN_HIS"/>
    <property type="match status" value="1"/>
</dbReference>
<name>A0A1D1VN75_RAMVA</name>
<dbReference type="PROSITE" id="PS50240">
    <property type="entry name" value="TRYPSIN_DOM"/>
    <property type="match status" value="1"/>
</dbReference>
<dbReference type="PANTHER" id="PTHR24252">
    <property type="entry name" value="ACROSIN-RELATED"/>
    <property type="match status" value="1"/>
</dbReference>
<feature type="chain" id="PRO_5008898649" description="Peptidase S1 domain-containing protein" evidence="6">
    <location>
        <begin position="26"/>
        <end position="555"/>
    </location>
</feature>
<protein>
    <recommendedName>
        <fullName evidence="7">Peptidase S1 domain-containing protein</fullName>
    </recommendedName>
</protein>
<comment type="caution">
    <text evidence="8">The sequence shown here is derived from an EMBL/GenBank/DDBJ whole genome shotgun (WGS) entry which is preliminary data.</text>
</comment>
<evidence type="ECO:0000313" key="8">
    <source>
        <dbReference type="EMBL" id="GAV02276.1"/>
    </source>
</evidence>
<sequence length="555" mass="59134">MISRFQHLLGRWLLVLSAASTLHLGFISCAQQAEVKFCGRPAITPSLLSGHRILGGESAIPGSWPWQVRIGERVKGGISFFCGGTILNPLFILTAGHCFPGPTVPSRYVIRVAEYNMSAAEEVERDYSVVAVFKHPYYSSVGAPTNDISVIRLTYPMVFTERISAVCLPAANDDPEPGKQCVVTGWGRYLDQFVAIPAPNLNETGNSTTASSAPSVTPSSTSTSTLVTTPTSTTTPVTTVSASGSIELQDSTPTKANTESTSSSMSSSPASTSSATTIITSETTPATTWTASSTSTSVSKAPATSVTPSATTAKTKRITTTPQSTKRSNVTTARTAARTTTRTTVRPTAATTISSYSKSSTTGASVSTTSKSVKDIPILLTENGKNVYKYQPALLQALNFLKRRDARLRVLRVADGAISVHQFSDNPLATHAEVLQQAVVPILDRRNCSTYWKSLLKDNMICTMRSADEAEPCKGDSGGPLVCRNGVGSDAYWTLDGIISYGAGCGGKKPAVYTRVSLYLKWIEKVAKYPNPVPLPGEVNAHLMTLMLLNQQNHG</sequence>
<dbReference type="InterPro" id="IPR043504">
    <property type="entry name" value="Peptidase_S1_PA_chymotrypsin"/>
</dbReference>
<dbReference type="Proteomes" id="UP000186922">
    <property type="component" value="Unassembled WGS sequence"/>
</dbReference>
<dbReference type="InterPro" id="IPR009003">
    <property type="entry name" value="Peptidase_S1_PA"/>
</dbReference>
<evidence type="ECO:0000256" key="4">
    <source>
        <dbReference type="ARBA" id="ARBA00023157"/>
    </source>
</evidence>
<keyword evidence="3" id="KW-0720">Serine protease</keyword>
<feature type="domain" description="Peptidase S1" evidence="7">
    <location>
        <begin position="53"/>
        <end position="528"/>
    </location>
</feature>
<dbReference type="PANTHER" id="PTHR24252:SF7">
    <property type="entry name" value="HYALIN"/>
    <property type="match status" value="1"/>
</dbReference>
<evidence type="ECO:0000259" key="7">
    <source>
        <dbReference type="PROSITE" id="PS50240"/>
    </source>
</evidence>
<evidence type="ECO:0000256" key="2">
    <source>
        <dbReference type="ARBA" id="ARBA00022801"/>
    </source>
</evidence>
<feature type="signal peptide" evidence="6">
    <location>
        <begin position="1"/>
        <end position="25"/>
    </location>
</feature>
<feature type="region of interest" description="Disordered" evidence="5">
    <location>
        <begin position="201"/>
        <end position="367"/>
    </location>
</feature>
<feature type="compositionally biased region" description="Low complexity" evidence="5">
    <location>
        <begin position="331"/>
        <end position="367"/>
    </location>
</feature>
<dbReference type="PROSITE" id="PS51257">
    <property type="entry name" value="PROKAR_LIPOPROTEIN"/>
    <property type="match status" value="1"/>
</dbReference>
<dbReference type="SUPFAM" id="SSF50494">
    <property type="entry name" value="Trypsin-like serine proteases"/>
    <property type="match status" value="1"/>
</dbReference>
<dbReference type="InterPro" id="IPR018114">
    <property type="entry name" value="TRYPSIN_HIS"/>
</dbReference>
<dbReference type="STRING" id="947166.A0A1D1VN75"/>
<dbReference type="GO" id="GO:0004252">
    <property type="term" value="F:serine-type endopeptidase activity"/>
    <property type="evidence" value="ECO:0007669"/>
    <property type="project" value="InterPro"/>
</dbReference>
<dbReference type="InterPro" id="IPR001254">
    <property type="entry name" value="Trypsin_dom"/>
</dbReference>
<dbReference type="Gene3D" id="2.40.10.10">
    <property type="entry name" value="Trypsin-like serine proteases"/>
    <property type="match status" value="2"/>
</dbReference>
<dbReference type="CDD" id="cd00190">
    <property type="entry name" value="Tryp_SPc"/>
    <property type="match status" value="1"/>
</dbReference>
<keyword evidence="1" id="KW-0645">Protease</keyword>
<feature type="compositionally biased region" description="Low complexity" evidence="5">
    <location>
        <begin position="258"/>
        <end position="321"/>
    </location>
</feature>
<dbReference type="EMBL" id="BDGG01000008">
    <property type="protein sequence ID" value="GAV02276.1"/>
    <property type="molecule type" value="Genomic_DNA"/>
</dbReference>
<gene>
    <name evidence="8" type="primary">RvY_12866-1</name>
    <name evidence="8" type="synonym">RvY_12866.1</name>
    <name evidence="8" type="ORF">RvY_12866</name>
</gene>